<dbReference type="AlphaFoldDB" id="A0AAD5QS04"/>
<keyword evidence="2" id="KW-1185">Reference proteome</keyword>
<protein>
    <submittedName>
        <fullName evidence="1">Uncharacterized protein</fullName>
    </submittedName>
</protein>
<sequence length="60" mass="7178">MMRCPIMAGIPPHWNISCVDAASRRYQNEETCQEFFDSMPKEWRFQVEPEACRPLTEERE</sequence>
<proteinExistence type="predicted"/>
<name>A0AAD5QS04_PARTN</name>
<gene>
    <name evidence="1" type="ORF">KIN20_019016</name>
</gene>
<evidence type="ECO:0000313" key="2">
    <source>
        <dbReference type="Proteomes" id="UP001196413"/>
    </source>
</evidence>
<reference evidence="1" key="1">
    <citation type="submission" date="2021-06" db="EMBL/GenBank/DDBJ databases">
        <title>Parelaphostrongylus tenuis whole genome reference sequence.</title>
        <authorList>
            <person name="Garwood T.J."/>
            <person name="Larsen P.A."/>
            <person name="Fountain-Jones N.M."/>
            <person name="Garbe J.R."/>
            <person name="Macchietto M.G."/>
            <person name="Kania S.A."/>
            <person name="Gerhold R.W."/>
            <person name="Richards J.E."/>
            <person name="Wolf T.M."/>
        </authorList>
    </citation>
    <scope>NUCLEOTIDE SEQUENCE</scope>
    <source>
        <strain evidence="1">MNPRO001-30</strain>
        <tissue evidence="1">Meninges</tissue>
    </source>
</reference>
<organism evidence="1 2">
    <name type="scientific">Parelaphostrongylus tenuis</name>
    <name type="common">Meningeal worm</name>
    <dbReference type="NCBI Taxonomy" id="148309"/>
    <lineage>
        <taxon>Eukaryota</taxon>
        <taxon>Metazoa</taxon>
        <taxon>Ecdysozoa</taxon>
        <taxon>Nematoda</taxon>
        <taxon>Chromadorea</taxon>
        <taxon>Rhabditida</taxon>
        <taxon>Rhabditina</taxon>
        <taxon>Rhabditomorpha</taxon>
        <taxon>Strongyloidea</taxon>
        <taxon>Metastrongylidae</taxon>
        <taxon>Parelaphostrongylus</taxon>
    </lineage>
</organism>
<dbReference type="EMBL" id="JAHQIW010003777">
    <property type="protein sequence ID" value="KAJ1360117.1"/>
    <property type="molecule type" value="Genomic_DNA"/>
</dbReference>
<dbReference type="Proteomes" id="UP001196413">
    <property type="component" value="Unassembled WGS sequence"/>
</dbReference>
<evidence type="ECO:0000313" key="1">
    <source>
        <dbReference type="EMBL" id="KAJ1360117.1"/>
    </source>
</evidence>
<comment type="caution">
    <text evidence="1">The sequence shown here is derived from an EMBL/GenBank/DDBJ whole genome shotgun (WGS) entry which is preliminary data.</text>
</comment>
<accession>A0AAD5QS04</accession>